<dbReference type="EMBL" id="CACRZD030000005">
    <property type="protein sequence ID" value="CAA6660035.1"/>
    <property type="molecule type" value="Genomic_DNA"/>
</dbReference>
<dbReference type="InterPro" id="IPR027417">
    <property type="entry name" value="P-loop_NTPase"/>
</dbReference>
<dbReference type="InterPro" id="IPR018368">
    <property type="entry name" value="ClpA/B_CS1"/>
</dbReference>
<dbReference type="InterPro" id="IPR003593">
    <property type="entry name" value="AAA+_ATPase"/>
</dbReference>
<keyword evidence="7" id="KW-0809">Transit peptide</keyword>
<evidence type="ECO:0000256" key="10">
    <source>
        <dbReference type="PROSITE-ProRule" id="PRU01251"/>
    </source>
</evidence>
<dbReference type="Gene3D" id="4.10.860.10">
    <property type="entry name" value="UVR domain"/>
    <property type="match status" value="1"/>
</dbReference>
<dbReference type="FunFam" id="3.40.50.300:FF:000025">
    <property type="entry name" value="ATP-dependent Clp protease subunit"/>
    <property type="match status" value="1"/>
</dbReference>
<dbReference type="Gene3D" id="1.10.8.60">
    <property type="match status" value="2"/>
</dbReference>
<evidence type="ECO:0000256" key="1">
    <source>
        <dbReference type="ARBA" id="ARBA00004229"/>
    </source>
</evidence>
<dbReference type="InterPro" id="IPR041546">
    <property type="entry name" value="ClpA/ClpB_AAA_lid"/>
</dbReference>
<dbReference type="GO" id="GO:0005524">
    <property type="term" value="F:ATP binding"/>
    <property type="evidence" value="ECO:0007669"/>
    <property type="project" value="UniProtKB-KW"/>
</dbReference>
<evidence type="ECO:0000256" key="13">
    <source>
        <dbReference type="SAM" id="MobiDB-lite"/>
    </source>
</evidence>
<feature type="region of interest" description="Disordered" evidence="13">
    <location>
        <begin position="17"/>
        <end position="37"/>
    </location>
</feature>
<organism evidence="16">
    <name type="scientific">Spirodela intermedia</name>
    <name type="common">Intermediate duckweed</name>
    <dbReference type="NCBI Taxonomy" id="51605"/>
    <lineage>
        <taxon>Eukaryota</taxon>
        <taxon>Viridiplantae</taxon>
        <taxon>Streptophyta</taxon>
        <taxon>Embryophyta</taxon>
        <taxon>Tracheophyta</taxon>
        <taxon>Spermatophyta</taxon>
        <taxon>Magnoliopsida</taxon>
        <taxon>Liliopsida</taxon>
        <taxon>Araceae</taxon>
        <taxon>Lemnoideae</taxon>
        <taxon>Spirodela</taxon>
    </lineage>
</organism>
<evidence type="ECO:0000256" key="8">
    <source>
        <dbReference type="ARBA" id="ARBA00023186"/>
    </source>
</evidence>
<dbReference type="AlphaFoldDB" id="A0A7I8IR50"/>
<dbReference type="InterPro" id="IPR001943">
    <property type="entry name" value="UVR_dom"/>
</dbReference>
<dbReference type="InterPro" id="IPR036628">
    <property type="entry name" value="Clp_N_dom_sf"/>
</dbReference>
<feature type="coiled-coil region" evidence="12">
    <location>
        <begin position="499"/>
        <end position="526"/>
    </location>
</feature>
<dbReference type="SMART" id="SM01086">
    <property type="entry name" value="ClpB_D2-small"/>
    <property type="match status" value="1"/>
</dbReference>
<dbReference type="GO" id="GO:0016887">
    <property type="term" value="F:ATP hydrolysis activity"/>
    <property type="evidence" value="ECO:0007669"/>
    <property type="project" value="InterPro"/>
</dbReference>
<dbReference type="PANTHER" id="PTHR11638:SF155">
    <property type="entry name" value="CHAPERONE PROTEIN CLPC1, CHLOROPLASTIC-LIKE"/>
    <property type="match status" value="1"/>
</dbReference>
<dbReference type="FunFam" id="3.40.50.300:FF:000010">
    <property type="entry name" value="Chaperone clpB 1, putative"/>
    <property type="match status" value="1"/>
</dbReference>
<dbReference type="EMBL" id="LR743592">
    <property type="protein sequence ID" value="CAA2620286.1"/>
    <property type="molecule type" value="Genomic_DNA"/>
</dbReference>
<comment type="similarity">
    <text evidence="11">Belongs to the ClpA/ClpB family.</text>
</comment>
<dbReference type="PANTHER" id="PTHR11638">
    <property type="entry name" value="ATP-DEPENDENT CLP PROTEASE"/>
    <property type="match status" value="1"/>
</dbReference>
<feature type="domain" description="Clp R" evidence="15">
    <location>
        <begin position="92"/>
        <end position="234"/>
    </location>
</feature>
<dbReference type="PROSITE" id="PS00871">
    <property type="entry name" value="CLPAB_2"/>
    <property type="match status" value="1"/>
</dbReference>
<dbReference type="CDD" id="cd19499">
    <property type="entry name" value="RecA-like_ClpB_Hsp104-like"/>
    <property type="match status" value="1"/>
</dbReference>
<name>A0A7I8IR50_SPIIN</name>
<evidence type="ECO:0000256" key="7">
    <source>
        <dbReference type="ARBA" id="ARBA00022946"/>
    </source>
</evidence>
<evidence type="ECO:0000256" key="5">
    <source>
        <dbReference type="ARBA" id="ARBA00022741"/>
    </source>
</evidence>
<dbReference type="Pfam" id="PF07724">
    <property type="entry name" value="AAA_2"/>
    <property type="match status" value="1"/>
</dbReference>
<keyword evidence="4 10" id="KW-0677">Repeat</keyword>
<keyword evidence="2" id="KW-0150">Chloroplast</keyword>
<dbReference type="PROSITE" id="PS00870">
    <property type="entry name" value="CLPAB_1"/>
    <property type="match status" value="1"/>
</dbReference>
<dbReference type="Gene3D" id="3.40.50.300">
    <property type="entry name" value="P-loop containing nucleotide triphosphate hydrolases"/>
    <property type="match status" value="2"/>
</dbReference>
<dbReference type="InterPro" id="IPR050130">
    <property type="entry name" value="ClpA_ClpB"/>
</dbReference>
<dbReference type="Pfam" id="PF02861">
    <property type="entry name" value="Clp_N"/>
    <property type="match status" value="1"/>
</dbReference>
<sequence length="925" mass="101979">MAGALVQSAILPGEVSNGRRSQIRGSSKSRRSTAKLRATGAHPLRMQGFSGLRSSNALDFVSRSDRSFHSVVEAAISISRGKACRGVAVAMFERFTEKAIKVIMLAQEEARRLGHNFVGTEQILLGLIGEGTGIAAKVLKSMGINLKDARVEVEKIIGRGSGFVAVEIPFTPRAKRVLELSLEEARQLGHNYIGSEHLLLGLLREGEGVAARVLENLGADPGNIRTQVIRMVGESAEAVGAGVGGGSSGSNKMPTLEEYGTNLTKLAEEGKLDPVVGRQPQIERVTQILGRRTKNNPCLIGEPGVGKTAIAEGLAQRIANGDVPETIEGKKVITLDMGLLVAGTKYRGEFEERLKKLMEEIKQSDEIILFIDEVHTLIGAGAAEGAIDAANILKPALARGELQCIGATTLDEYRKHIEKDPALERRFQPVKVPEPTVDETILILKGLRERYEIHHKLRYTDEALVAAAQLSYQYISDRFLPDKAIDLIDEAGSRVRLRHAQLPEEARELDKELRQITKEKNEAVRGQDFEKAGELRDREMELKAQISALIDKGKERTKAESEAGEASPIVTEADIQHIVSSWTGIPVEKVSSDESDRLLKMEETLHTRIIGQDEAVKAISRAIRRARVGLKNPNRPIASFIFSGPTGVGKSELAKALAAYYFGSEEAMIRLDMSEFMERHTVSKLIGSPPGYVGYTEGGQLTEAVRRRPYTVVLFDEIEKAHPDVFNMMLQILEDGRLTDSKGRTVDFKNTLLIMTSNVGSSVIEKGGRRIGFDLDYDEKDSSYNRIKSLVTEELKQYFRPEFLNRLDEMIVFRQLTKLEVKQIADIMLKEVFNRLKTKEIELQVTERFKDRVVDEGYNPSYGARPLRRAIMRLLEDSMAEKMLAGEIKEGDSVIVDVDADGNVSVLNGSSGGGVLEAVEPVIPI</sequence>
<keyword evidence="3" id="KW-0934">Plastid</keyword>
<comment type="function">
    <text evidence="9">Molecular chaperone that may interact with a ClpP-like protease involved in degradation of denatured proteins in the chloroplast.</text>
</comment>
<dbReference type="CDD" id="cd00009">
    <property type="entry name" value="AAA"/>
    <property type="match status" value="1"/>
</dbReference>
<reference evidence="16 17" key="1">
    <citation type="submission" date="2019-12" db="EMBL/GenBank/DDBJ databases">
        <authorList>
            <person name="Scholz U."/>
            <person name="Mascher M."/>
            <person name="Fiebig A."/>
        </authorList>
    </citation>
    <scope>NUCLEOTIDE SEQUENCE</scope>
</reference>
<protein>
    <submittedName>
        <fullName evidence="16">Uncharacterized protein</fullName>
    </submittedName>
</protein>
<accession>A0A7I8IR50</accession>
<keyword evidence="5 11" id="KW-0547">Nucleotide-binding</keyword>
<dbReference type="Pfam" id="PF00004">
    <property type="entry name" value="AAA"/>
    <property type="match status" value="1"/>
</dbReference>
<dbReference type="Gene3D" id="1.10.1780.10">
    <property type="entry name" value="Clp, N-terminal domain"/>
    <property type="match status" value="1"/>
</dbReference>
<evidence type="ECO:0000313" key="17">
    <source>
        <dbReference type="Proteomes" id="UP001189122"/>
    </source>
</evidence>
<evidence type="ECO:0000256" key="6">
    <source>
        <dbReference type="ARBA" id="ARBA00022840"/>
    </source>
</evidence>
<keyword evidence="12" id="KW-0175">Coiled coil</keyword>
<dbReference type="GO" id="GO:0032991">
    <property type="term" value="C:protein-containing complex"/>
    <property type="evidence" value="ECO:0007669"/>
    <property type="project" value="UniProtKB-ARBA"/>
</dbReference>
<dbReference type="Proteomes" id="UP001189122">
    <property type="component" value="Unassembled WGS sequence"/>
</dbReference>
<proteinExistence type="inferred from homology"/>
<dbReference type="FunFam" id="1.10.8.60:FF:000011">
    <property type="entry name" value="ATP-dependent Clp protease ATP-binding subunit"/>
    <property type="match status" value="1"/>
</dbReference>
<dbReference type="Pfam" id="PF10431">
    <property type="entry name" value="ClpB_D2-small"/>
    <property type="match status" value="1"/>
</dbReference>
<dbReference type="InterPro" id="IPR003959">
    <property type="entry name" value="ATPase_AAA_core"/>
</dbReference>
<gene>
    <name evidence="16" type="ORF">SI7747_05006455</name>
</gene>
<dbReference type="FunFam" id="1.10.8.60:FF:000017">
    <property type="entry name" value="ATP-dependent chaperone ClpB"/>
    <property type="match status" value="1"/>
</dbReference>
<dbReference type="InterPro" id="IPR028299">
    <property type="entry name" value="ClpA/B_CS2"/>
</dbReference>
<comment type="subcellular location">
    <subcellularLocation>
        <location evidence="1">Plastid</location>
        <location evidence="1">Chloroplast</location>
    </subcellularLocation>
</comment>
<dbReference type="PRINTS" id="PR00300">
    <property type="entry name" value="CLPPROTEASEA"/>
</dbReference>
<evidence type="ECO:0000256" key="11">
    <source>
        <dbReference type="RuleBase" id="RU004432"/>
    </source>
</evidence>
<keyword evidence="8 11" id="KW-0143">Chaperone</keyword>
<dbReference type="InterPro" id="IPR001270">
    <property type="entry name" value="ClpA/B"/>
</dbReference>
<evidence type="ECO:0000259" key="14">
    <source>
        <dbReference type="PROSITE" id="PS50151"/>
    </source>
</evidence>
<dbReference type="GO" id="GO:0034605">
    <property type="term" value="P:cellular response to heat"/>
    <property type="evidence" value="ECO:0007669"/>
    <property type="project" value="TreeGrafter"/>
</dbReference>
<keyword evidence="17" id="KW-1185">Reference proteome</keyword>
<dbReference type="PROSITE" id="PS50151">
    <property type="entry name" value="UVR"/>
    <property type="match status" value="1"/>
</dbReference>
<dbReference type="GO" id="GO:0009570">
    <property type="term" value="C:chloroplast stroma"/>
    <property type="evidence" value="ECO:0007669"/>
    <property type="project" value="UniProtKB-ARBA"/>
</dbReference>
<dbReference type="SUPFAM" id="SSF81923">
    <property type="entry name" value="Double Clp-N motif"/>
    <property type="match status" value="1"/>
</dbReference>
<evidence type="ECO:0000313" key="16">
    <source>
        <dbReference type="EMBL" id="CAA2620286.1"/>
    </source>
</evidence>
<dbReference type="PROSITE" id="PS51903">
    <property type="entry name" value="CLP_R"/>
    <property type="match status" value="1"/>
</dbReference>
<evidence type="ECO:0000259" key="15">
    <source>
        <dbReference type="PROSITE" id="PS51903"/>
    </source>
</evidence>
<feature type="domain" description="UVR" evidence="14">
    <location>
        <begin position="510"/>
        <end position="545"/>
    </location>
</feature>
<evidence type="ECO:0000256" key="9">
    <source>
        <dbReference type="ARBA" id="ARBA00060090"/>
    </source>
</evidence>
<evidence type="ECO:0000256" key="3">
    <source>
        <dbReference type="ARBA" id="ARBA00022640"/>
    </source>
</evidence>
<dbReference type="SUPFAM" id="SSF52540">
    <property type="entry name" value="P-loop containing nucleoside triphosphate hydrolases"/>
    <property type="match status" value="2"/>
</dbReference>
<dbReference type="SMART" id="SM00382">
    <property type="entry name" value="AAA"/>
    <property type="match status" value="2"/>
</dbReference>
<keyword evidence="6 11" id="KW-0067">ATP-binding</keyword>
<evidence type="ECO:0000256" key="12">
    <source>
        <dbReference type="SAM" id="Coils"/>
    </source>
</evidence>
<dbReference type="Pfam" id="PF17871">
    <property type="entry name" value="AAA_lid_9"/>
    <property type="match status" value="1"/>
</dbReference>
<evidence type="ECO:0000256" key="4">
    <source>
        <dbReference type="ARBA" id="ARBA00022737"/>
    </source>
</evidence>
<dbReference type="InterPro" id="IPR019489">
    <property type="entry name" value="Clp_ATPase_C"/>
</dbReference>
<evidence type="ECO:0000256" key="2">
    <source>
        <dbReference type="ARBA" id="ARBA00022528"/>
    </source>
</evidence>
<dbReference type="FunFam" id="1.10.1780.10:FF:000004">
    <property type="entry name" value="ATP-dependent Clp protease ATP-binding subunit ClpC"/>
    <property type="match status" value="1"/>
</dbReference>
<dbReference type="InterPro" id="IPR004176">
    <property type="entry name" value="Clp_R_N"/>
</dbReference>